<keyword evidence="2" id="KW-1185">Reference proteome</keyword>
<comment type="caution">
    <text evidence="1">The sequence shown here is derived from an EMBL/GenBank/DDBJ whole genome shotgun (WGS) entry which is preliminary data.</text>
</comment>
<evidence type="ECO:0000313" key="1">
    <source>
        <dbReference type="EMBL" id="KAJ3496324.1"/>
    </source>
</evidence>
<dbReference type="EMBL" id="JANKHO010001953">
    <property type="protein sequence ID" value="KAJ3496324.1"/>
    <property type="molecule type" value="Genomic_DNA"/>
</dbReference>
<accession>A0A9W8JR17</accession>
<dbReference type="AlphaFoldDB" id="A0A9W8JR17"/>
<name>A0A9W8JR17_9AGAR</name>
<evidence type="ECO:0000313" key="2">
    <source>
        <dbReference type="Proteomes" id="UP001148786"/>
    </source>
</evidence>
<proteinExistence type="predicted"/>
<gene>
    <name evidence="1" type="ORF">NLJ89_g10501</name>
</gene>
<protein>
    <submittedName>
        <fullName evidence="1">Uncharacterized protein</fullName>
    </submittedName>
</protein>
<reference evidence="1" key="1">
    <citation type="submission" date="2022-07" db="EMBL/GenBank/DDBJ databases">
        <title>Genome Sequence of Agrocybe chaxingu.</title>
        <authorList>
            <person name="Buettner E."/>
        </authorList>
    </citation>
    <scope>NUCLEOTIDE SEQUENCE</scope>
    <source>
        <strain evidence="1">MP-N11</strain>
    </source>
</reference>
<organism evidence="1 2">
    <name type="scientific">Agrocybe chaxingu</name>
    <dbReference type="NCBI Taxonomy" id="84603"/>
    <lineage>
        <taxon>Eukaryota</taxon>
        <taxon>Fungi</taxon>
        <taxon>Dikarya</taxon>
        <taxon>Basidiomycota</taxon>
        <taxon>Agaricomycotina</taxon>
        <taxon>Agaricomycetes</taxon>
        <taxon>Agaricomycetidae</taxon>
        <taxon>Agaricales</taxon>
        <taxon>Agaricineae</taxon>
        <taxon>Strophariaceae</taxon>
        <taxon>Agrocybe</taxon>
    </lineage>
</organism>
<sequence length="77" mass="8529">MHERLPNSCAFVVSLLQLSSPFCDAPLPISPIMVNVHEDVVHDSSLPTTTFDFLAILNRSSMSPGLKFRKLVSAWCL</sequence>
<dbReference type="Proteomes" id="UP001148786">
    <property type="component" value="Unassembled WGS sequence"/>
</dbReference>